<feature type="transmembrane region" description="Helical" evidence="9">
    <location>
        <begin position="9"/>
        <end position="32"/>
    </location>
</feature>
<dbReference type="InterPro" id="IPR002159">
    <property type="entry name" value="CD36_fam"/>
</dbReference>
<sequence>MRPWTNKTVALGVVGLICLIIGTLLSCMWPLVFEGILRKELPLTQNSRGFELWKDTDKLPLFIDFYLFNWTNPDELREEGKKPNFVQMGPYRFRERRVKVNVVFHPENSTVSYDQMKYWYFDAEHSNGTLKDRVIALNAVAVSAAHTIRYWNPMMQGTLSYLLASSKIYINKTAGELLFEGYSDQIISMGSLMASDDFEVPPFDKFGWFYMRNGSTYFDGHFNVGTGEDDLANLGVVKLWNYKDTIKNFHTPCNAVEGIAGEFWPPKRGTEDISIWTGELCRPLTYEYSEDVMHLGIKGYKFSLGEKSLGNNTKRQYPHEQAKYFEKTTTTEDFFSADVTTPRNANSNNKNINEDNPDVVNIGRCYCNGECTPMGLMNITACRFGAPAFVSLPHFHKADPILRSQISGMNPQDDIHNFYVTLEPNTGIPLDVGARLQINVLLQPSLTISFFKDVPKIFFPMFWFNVRGGVPDEMAGGLRQLLMLPTSGLYGSIILATIGATLIVIVIIVQFIRNSPPLPGKSRRTQATNGTKTELVYMDTTTPPDDHERNDRPLQPKN</sequence>
<evidence type="ECO:0000256" key="3">
    <source>
        <dbReference type="ARBA" id="ARBA00022475"/>
    </source>
</evidence>
<keyword evidence="7" id="KW-0325">Glycoprotein</keyword>
<dbReference type="PANTHER" id="PTHR11923">
    <property type="entry name" value="SCAVENGER RECEPTOR CLASS B TYPE-1 SR-B1"/>
    <property type="match status" value="1"/>
</dbReference>
<keyword evidence="3" id="KW-1003">Cell membrane</keyword>
<keyword evidence="4 9" id="KW-0812">Transmembrane</keyword>
<gene>
    <name evidence="10" type="ORF">G9C98_001278</name>
</gene>
<evidence type="ECO:0000256" key="5">
    <source>
        <dbReference type="ARBA" id="ARBA00022989"/>
    </source>
</evidence>
<dbReference type="AlphaFoldDB" id="A0A8J5R8L2"/>
<keyword evidence="6 9" id="KW-0472">Membrane</keyword>
<reference evidence="10" key="2">
    <citation type="submission" date="2021-04" db="EMBL/GenBank/DDBJ databases">
        <title>Genome-wide patterns of bracovirus chromosomal integration into multiple host tissues during parasitism.</title>
        <authorList>
            <person name="Chebbi M.A.C."/>
        </authorList>
    </citation>
    <scope>NUCLEOTIDE SEQUENCE</scope>
    <source>
        <tissue evidence="10">Whole body</tissue>
    </source>
</reference>
<accession>A0A8J5R8L2</accession>
<protein>
    <recommendedName>
        <fullName evidence="12">Protein croquemort</fullName>
    </recommendedName>
</protein>
<dbReference type="GO" id="GO:0005044">
    <property type="term" value="F:scavenger receptor activity"/>
    <property type="evidence" value="ECO:0007669"/>
    <property type="project" value="TreeGrafter"/>
</dbReference>
<dbReference type="Proteomes" id="UP000729913">
    <property type="component" value="Unassembled WGS sequence"/>
</dbReference>
<evidence type="ECO:0000256" key="2">
    <source>
        <dbReference type="ARBA" id="ARBA00010532"/>
    </source>
</evidence>
<evidence type="ECO:0000256" key="4">
    <source>
        <dbReference type="ARBA" id="ARBA00022692"/>
    </source>
</evidence>
<comment type="subcellular location">
    <subcellularLocation>
        <location evidence="1">Cell membrane</location>
    </subcellularLocation>
</comment>
<evidence type="ECO:0000256" key="6">
    <source>
        <dbReference type="ARBA" id="ARBA00023136"/>
    </source>
</evidence>
<organism evidence="10 11">
    <name type="scientific">Cotesia typhae</name>
    <dbReference type="NCBI Taxonomy" id="2053667"/>
    <lineage>
        <taxon>Eukaryota</taxon>
        <taxon>Metazoa</taxon>
        <taxon>Ecdysozoa</taxon>
        <taxon>Arthropoda</taxon>
        <taxon>Hexapoda</taxon>
        <taxon>Insecta</taxon>
        <taxon>Pterygota</taxon>
        <taxon>Neoptera</taxon>
        <taxon>Endopterygota</taxon>
        <taxon>Hymenoptera</taxon>
        <taxon>Apocrita</taxon>
        <taxon>Ichneumonoidea</taxon>
        <taxon>Braconidae</taxon>
        <taxon>Microgastrinae</taxon>
        <taxon>Cotesia</taxon>
    </lineage>
</organism>
<reference evidence="10" key="1">
    <citation type="submission" date="2020-03" db="EMBL/GenBank/DDBJ databases">
        <authorList>
            <person name="Chebbi M.A."/>
            <person name="Drezen J.M."/>
        </authorList>
    </citation>
    <scope>NUCLEOTIDE SEQUENCE</scope>
    <source>
        <tissue evidence="10">Whole body</tissue>
    </source>
</reference>
<comment type="similarity">
    <text evidence="2">Belongs to the CD36 family.</text>
</comment>
<evidence type="ECO:0000256" key="8">
    <source>
        <dbReference type="SAM" id="MobiDB-lite"/>
    </source>
</evidence>
<feature type="compositionally biased region" description="Basic and acidic residues" evidence="8">
    <location>
        <begin position="544"/>
        <end position="558"/>
    </location>
</feature>
<dbReference type="GO" id="GO:0005886">
    <property type="term" value="C:plasma membrane"/>
    <property type="evidence" value="ECO:0007669"/>
    <property type="project" value="UniProtKB-SubCell"/>
</dbReference>
<dbReference type="OrthoDB" id="514335at2759"/>
<dbReference type="PROSITE" id="PS51257">
    <property type="entry name" value="PROKAR_LIPOPROTEIN"/>
    <property type="match status" value="1"/>
</dbReference>
<keyword evidence="5 9" id="KW-1133">Transmembrane helix</keyword>
<evidence type="ECO:0000313" key="11">
    <source>
        <dbReference type="Proteomes" id="UP000729913"/>
    </source>
</evidence>
<dbReference type="GO" id="GO:0005737">
    <property type="term" value="C:cytoplasm"/>
    <property type="evidence" value="ECO:0007669"/>
    <property type="project" value="TreeGrafter"/>
</dbReference>
<feature type="transmembrane region" description="Helical" evidence="9">
    <location>
        <begin position="489"/>
        <end position="512"/>
    </location>
</feature>
<dbReference type="PANTHER" id="PTHR11923:SF93">
    <property type="entry name" value="GH07959P-RELATED"/>
    <property type="match status" value="1"/>
</dbReference>
<evidence type="ECO:0000256" key="9">
    <source>
        <dbReference type="SAM" id="Phobius"/>
    </source>
</evidence>
<dbReference type="Pfam" id="PF01130">
    <property type="entry name" value="CD36"/>
    <property type="match status" value="1"/>
</dbReference>
<proteinExistence type="inferred from homology"/>
<evidence type="ECO:0000256" key="7">
    <source>
        <dbReference type="ARBA" id="ARBA00023180"/>
    </source>
</evidence>
<feature type="region of interest" description="Disordered" evidence="8">
    <location>
        <begin position="519"/>
        <end position="558"/>
    </location>
</feature>
<comment type="caution">
    <text evidence="10">The sequence shown here is derived from an EMBL/GenBank/DDBJ whole genome shotgun (WGS) entry which is preliminary data.</text>
</comment>
<dbReference type="EMBL" id="JAAOIC020000068">
    <property type="protein sequence ID" value="KAG8034194.1"/>
    <property type="molecule type" value="Genomic_DNA"/>
</dbReference>
<keyword evidence="11" id="KW-1185">Reference proteome</keyword>
<evidence type="ECO:0000256" key="1">
    <source>
        <dbReference type="ARBA" id="ARBA00004236"/>
    </source>
</evidence>
<evidence type="ECO:0008006" key="12">
    <source>
        <dbReference type="Google" id="ProtNLM"/>
    </source>
</evidence>
<name>A0A8J5R8L2_9HYME</name>
<evidence type="ECO:0000313" key="10">
    <source>
        <dbReference type="EMBL" id="KAG8034194.1"/>
    </source>
</evidence>